<dbReference type="Proteomes" id="UP000233398">
    <property type="component" value="Unassembled WGS sequence"/>
</dbReference>
<dbReference type="AlphaFoldDB" id="A0A2N0VM15"/>
<name>A0A2N0VM15_9BACT</name>
<gene>
    <name evidence="1" type="ORF">CWD77_07230</name>
</gene>
<dbReference type="OrthoDB" id="9764164at2"/>
<organism evidence="1 2">
    <name type="scientific">Rhodohalobacter barkolensis</name>
    <dbReference type="NCBI Taxonomy" id="2053187"/>
    <lineage>
        <taxon>Bacteria</taxon>
        <taxon>Pseudomonadati</taxon>
        <taxon>Balneolota</taxon>
        <taxon>Balneolia</taxon>
        <taxon>Balneolales</taxon>
        <taxon>Balneolaceae</taxon>
        <taxon>Rhodohalobacter</taxon>
    </lineage>
</organism>
<protein>
    <submittedName>
        <fullName evidence="1">Uncharacterized protein</fullName>
    </submittedName>
</protein>
<evidence type="ECO:0000313" key="2">
    <source>
        <dbReference type="Proteomes" id="UP000233398"/>
    </source>
</evidence>
<dbReference type="InterPro" id="IPR036514">
    <property type="entry name" value="SGNH_hydro_sf"/>
</dbReference>
<evidence type="ECO:0000313" key="1">
    <source>
        <dbReference type="EMBL" id="PKD45230.1"/>
    </source>
</evidence>
<dbReference type="Gene3D" id="3.40.50.1110">
    <property type="entry name" value="SGNH hydrolase"/>
    <property type="match status" value="1"/>
</dbReference>
<sequence length="506" mass="58204">MFFRQKTYRHKLVAMGDSLAQGFKNGGIYRTDLSFPALLSRAMGDYSQMDLPSFSAQAGIPINMEVLVRGLEENIGDDINLLNSVQAGHHIYSTLKRIKSYWEGQVISLKNEDQQTPYHNQAIWGFSISDCWLLNEKFCREYIRNNKTQYSVFNVLPDQGMYTTARLVLNPTFDNKFENHTQVDNIRELSDNGGIENLIACLGHNNVVGAVTKLKIEYSTESDINVPFNERRCTVFRPEHFEQELKTLYSKLSEMNIKRVFVPTIPYVTIPPAIRGVNSDLYVPIDGYFDYYARFWIWDEDFDPDKHPHLTRDDAIELDEIVDQYNHTIKKLADEHGFVVVPVARHVQSAARRRHLPETISPFPDGFIKALKNNPKTSFMVNENGEPNITTDYLRINEKTGKVEKGGIFSLDGLHPSTIGYGLIANIYKMSMEKHGVKFEHDIDWDFVIENETLVTDPPKLLHNLRLLLRFLALGRQEKLMMFGKGLLQEMVEVFSSSPKVEEEHQ</sequence>
<dbReference type="SUPFAM" id="SSF52266">
    <property type="entry name" value="SGNH hydrolase"/>
    <property type="match status" value="1"/>
</dbReference>
<keyword evidence="2" id="KW-1185">Reference proteome</keyword>
<accession>A0A2N0VM15</accession>
<reference evidence="1 2" key="1">
    <citation type="submission" date="2017-11" db="EMBL/GenBank/DDBJ databases">
        <title>Rhodohalobacter 15182 sp. nov., isolated from a salt lake.</title>
        <authorList>
            <person name="Han S."/>
        </authorList>
    </citation>
    <scope>NUCLEOTIDE SEQUENCE [LARGE SCALE GENOMIC DNA]</scope>
    <source>
        <strain evidence="1 2">15182</strain>
    </source>
</reference>
<proteinExistence type="predicted"/>
<dbReference type="EMBL" id="PISP01000001">
    <property type="protein sequence ID" value="PKD45230.1"/>
    <property type="molecule type" value="Genomic_DNA"/>
</dbReference>
<comment type="caution">
    <text evidence="1">The sequence shown here is derived from an EMBL/GenBank/DDBJ whole genome shotgun (WGS) entry which is preliminary data.</text>
</comment>
<dbReference type="GO" id="GO:0016788">
    <property type="term" value="F:hydrolase activity, acting on ester bonds"/>
    <property type="evidence" value="ECO:0007669"/>
    <property type="project" value="UniProtKB-ARBA"/>
</dbReference>